<accession>W5TGX7</accession>
<feature type="domain" description="HTH tetR-type" evidence="3">
    <location>
        <begin position="28"/>
        <end position="88"/>
    </location>
</feature>
<dbReference type="GO" id="GO:0003677">
    <property type="term" value="F:DNA binding"/>
    <property type="evidence" value="ECO:0007669"/>
    <property type="project" value="UniProtKB-UniRule"/>
</dbReference>
<evidence type="ECO:0000256" key="2">
    <source>
        <dbReference type="PROSITE-ProRule" id="PRU00335"/>
    </source>
</evidence>
<dbReference type="KEGG" id="nno:NONO_c38410"/>
<evidence type="ECO:0000256" key="1">
    <source>
        <dbReference type="ARBA" id="ARBA00023125"/>
    </source>
</evidence>
<dbReference type="InterPro" id="IPR001647">
    <property type="entry name" value="HTH_TetR"/>
</dbReference>
<dbReference type="PATRIC" id="fig|1415166.3.peg.3940"/>
<dbReference type="InterPro" id="IPR009057">
    <property type="entry name" value="Homeodomain-like_sf"/>
</dbReference>
<evidence type="ECO:0000313" key="5">
    <source>
        <dbReference type="Proteomes" id="UP000019150"/>
    </source>
</evidence>
<feature type="DNA-binding region" description="H-T-H motif" evidence="2">
    <location>
        <begin position="51"/>
        <end position="70"/>
    </location>
</feature>
<dbReference type="eggNOG" id="COG1309">
    <property type="taxonomic scope" value="Bacteria"/>
</dbReference>
<dbReference type="SUPFAM" id="SSF46689">
    <property type="entry name" value="Homeodomain-like"/>
    <property type="match status" value="1"/>
</dbReference>
<name>W5TGX7_9NOCA</name>
<dbReference type="Pfam" id="PF00440">
    <property type="entry name" value="TetR_N"/>
    <property type="match status" value="1"/>
</dbReference>
<organism evidence="4 5">
    <name type="scientific">Nocardia nova SH22a</name>
    <dbReference type="NCBI Taxonomy" id="1415166"/>
    <lineage>
        <taxon>Bacteria</taxon>
        <taxon>Bacillati</taxon>
        <taxon>Actinomycetota</taxon>
        <taxon>Actinomycetes</taxon>
        <taxon>Mycobacteriales</taxon>
        <taxon>Nocardiaceae</taxon>
        <taxon>Nocardia</taxon>
    </lineage>
</organism>
<dbReference type="EMBL" id="CP006850">
    <property type="protein sequence ID" value="AHH18625.1"/>
    <property type="molecule type" value="Genomic_DNA"/>
</dbReference>
<dbReference type="STRING" id="1415166.NONO_c38410"/>
<gene>
    <name evidence="4" type="ORF">NONO_c38410</name>
</gene>
<proteinExistence type="predicted"/>
<keyword evidence="1 2" id="KW-0238">DNA-binding</keyword>
<reference evidence="4 5" key="1">
    <citation type="journal article" date="2014" name="Appl. Environ. Microbiol.">
        <title>Insights into the Microbial Degradation of Rubber and Gutta-Percha by Analysis of the Complete Genome of Nocardia nova SH22a.</title>
        <authorList>
            <person name="Luo Q."/>
            <person name="Hiessl S."/>
            <person name="Poehlein A."/>
            <person name="Daniel R."/>
            <person name="Steinbuchel A."/>
        </authorList>
    </citation>
    <scope>NUCLEOTIDE SEQUENCE [LARGE SCALE GENOMIC DNA]</scope>
    <source>
        <strain evidence="4">SH22a</strain>
    </source>
</reference>
<dbReference type="AlphaFoldDB" id="W5TGX7"/>
<evidence type="ECO:0000313" key="4">
    <source>
        <dbReference type="EMBL" id="AHH18625.1"/>
    </source>
</evidence>
<protein>
    <submittedName>
        <fullName evidence="4">Putative transcriptional regulator, TetR family</fullName>
    </submittedName>
</protein>
<keyword evidence="5" id="KW-1185">Reference proteome</keyword>
<dbReference type="PROSITE" id="PS50977">
    <property type="entry name" value="HTH_TETR_2"/>
    <property type="match status" value="1"/>
</dbReference>
<dbReference type="Gene3D" id="1.10.357.10">
    <property type="entry name" value="Tetracycline Repressor, domain 2"/>
    <property type="match status" value="1"/>
</dbReference>
<sequence length="210" mass="23151">MAGRNAPGPVLGARVAGVIDGGVRVATIVSKEQYFEAALSVLADGGFKSLNIGVMCRRLGVTSGSFYNYFGNWEGFVRALLEYWEGRQNEVLRGTEFGSGDAHADLEMLRDITAGLDHAAEAAIRAWSMNDELVRTMLTRVDENRYKTTRRTIQGIVDDESTATALADLGTAMLFGYQQMVSSGRKVDRTRMFDDFVRFVMMSSMFGRSS</sequence>
<dbReference type="HOGENOM" id="CLU_095332_1_1_11"/>
<evidence type="ECO:0000259" key="3">
    <source>
        <dbReference type="PROSITE" id="PS50977"/>
    </source>
</evidence>
<dbReference type="Proteomes" id="UP000019150">
    <property type="component" value="Chromosome"/>
</dbReference>